<evidence type="ECO:0000259" key="3">
    <source>
        <dbReference type="PROSITE" id="PS50887"/>
    </source>
</evidence>
<feature type="transmembrane region" description="Helical" evidence="2">
    <location>
        <begin position="198"/>
        <end position="219"/>
    </location>
</feature>
<comment type="caution">
    <text evidence="4">The sequence shown here is derived from an EMBL/GenBank/DDBJ whole genome shotgun (WGS) entry which is preliminary data.</text>
</comment>
<gene>
    <name evidence="4" type="ORF">SI859A1_02356</name>
</gene>
<feature type="transmembrane region" description="Helical" evidence="2">
    <location>
        <begin position="129"/>
        <end position="147"/>
    </location>
</feature>
<dbReference type="Proteomes" id="UP000000321">
    <property type="component" value="Unassembled WGS sequence"/>
</dbReference>
<dbReference type="CDD" id="cd01949">
    <property type="entry name" value="GGDEF"/>
    <property type="match status" value="1"/>
</dbReference>
<evidence type="ECO:0000256" key="1">
    <source>
        <dbReference type="ARBA" id="ARBA00012528"/>
    </source>
</evidence>
<dbReference type="Gene3D" id="3.30.70.270">
    <property type="match status" value="1"/>
</dbReference>
<reference evidence="4 5" key="1">
    <citation type="journal article" date="2008" name="Appl. Environ. Microbiol.">
        <title>Genomic insights into Mn(II) oxidation by the marine alphaproteobacterium Aurantimonas sp. strain SI85-9A1.</title>
        <authorList>
            <person name="Dick G.J."/>
            <person name="Podell S."/>
            <person name="Johnson H.A."/>
            <person name="Rivera-Espinoza Y."/>
            <person name="Bernier-Latmani R."/>
            <person name="McCarthy J.K."/>
            <person name="Torpey J.W."/>
            <person name="Clement B.G."/>
            <person name="Gaasterland T."/>
            <person name="Tebo B.M."/>
        </authorList>
    </citation>
    <scope>NUCLEOTIDE SEQUENCE [LARGE SCALE GENOMIC DNA]</scope>
    <source>
        <strain evidence="4 5">SI85-9A1</strain>
    </source>
</reference>
<keyword evidence="2" id="KW-0472">Membrane</keyword>
<dbReference type="PANTHER" id="PTHR45138">
    <property type="entry name" value="REGULATORY COMPONENTS OF SENSORY TRANSDUCTION SYSTEM"/>
    <property type="match status" value="1"/>
</dbReference>
<feature type="transmembrane region" description="Helical" evidence="2">
    <location>
        <begin position="104"/>
        <end position="123"/>
    </location>
</feature>
<feature type="transmembrane region" description="Helical" evidence="2">
    <location>
        <begin position="44"/>
        <end position="66"/>
    </location>
</feature>
<name>Q1YM41_AURMS</name>
<dbReference type="InterPro" id="IPR050469">
    <property type="entry name" value="Diguanylate_Cyclase"/>
</dbReference>
<dbReference type="GO" id="GO:0052621">
    <property type="term" value="F:diguanylate cyclase activity"/>
    <property type="evidence" value="ECO:0007669"/>
    <property type="project" value="UniProtKB-EC"/>
</dbReference>
<dbReference type="FunFam" id="3.30.70.270:FF:000001">
    <property type="entry name" value="Diguanylate cyclase domain protein"/>
    <property type="match status" value="1"/>
</dbReference>
<dbReference type="EC" id="2.7.7.65" evidence="1"/>
<protein>
    <recommendedName>
        <fullName evidence="1">diguanylate cyclase</fullName>
        <ecNumber evidence="1">2.7.7.65</ecNumber>
    </recommendedName>
</protein>
<dbReference type="AlphaFoldDB" id="Q1YM41"/>
<dbReference type="BioCyc" id="AURANTIMONAS:SI859A1_02356-MONOMER"/>
<dbReference type="GO" id="GO:1902201">
    <property type="term" value="P:negative regulation of bacterial-type flagellum-dependent cell motility"/>
    <property type="evidence" value="ECO:0007669"/>
    <property type="project" value="TreeGrafter"/>
</dbReference>
<keyword evidence="5" id="KW-1185">Reference proteome</keyword>
<dbReference type="SUPFAM" id="SSF55073">
    <property type="entry name" value="Nucleotide cyclase"/>
    <property type="match status" value="1"/>
</dbReference>
<dbReference type="InterPro" id="IPR043128">
    <property type="entry name" value="Rev_trsase/Diguanyl_cyclase"/>
</dbReference>
<dbReference type="PROSITE" id="PS50887">
    <property type="entry name" value="GGDEF"/>
    <property type="match status" value="1"/>
</dbReference>
<evidence type="ECO:0000256" key="2">
    <source>
        <dbReference type="SAM" id="Phobius"/>
    </source>
</evidence>
<dbReference type="NCBIfam" id="TIGR00254">
    <property type="entry name" value="GGDEF"/>
    <property type="match status" value="1"/>
</dbReference>
<dbReference type="HOGENOM" id="CLU_000445_11_1_5"/>
<organism evidence="4 5">
    <name type="scientific">Aurantimonas manganoxydans (strain ATCC BAA-1229 / DSM 21871 / SI85-9A1)</name>
    <dbReference type="NCBI Taxonomy" id="287752"/>
    <lineage>
        <taxon>Bacteria</taxon>
        <taxon>Pseudomonadati</taxon>
        <taxon>Pseudomonadota</taxon>
        <taxon>Alphaproteobacteria</taxon>
        <taxon>Hyphomicrobiales</taxon>
        <taxon>Aurantimonadaceae</taxon>
        <taxon>Aurantimonas</taxon>
    </lineage>
</organism>
<feature type="transmembrane region" description="Helical" evidence="2">
    <location>
        <begin position="72"/>
        <end position="92"/>
    </location>
</feature>
<dbReference type="InterPro" id="IPR000160">
    <property type="entry name" value="GGDEF_dom"/>
</dbReference>
<evidence type="ECO:0000313" key="4">
    <source>
        <dbReference type="EMBL" id="EAS51540.1"/>
    </source>
</evidence>
<evidence type="ECO:0000313" key="5">
    <source>
        <dbReference type="Proteomes" id="UP000000321"/>
    </source>
</evidence>
<feature type="transmembrane region" description="Helical" evidence="2">
    <location>
        <begin position="15"/>
        <end position="37"/>
    </location>
</feature>
<dbReference type="PANTHER" id="PTHR45138:SF24">
    <property type="entry name" value="DIGUANYLATE CYCLASE DGCC-RELATED"/>
    <property type="match status" value="1"/>
</dbReference>
<dbReference type="EMBL" id="AAPJ01000001">
    <property type="protein sequence ID" value="EAS51540.1"/>
    <property type="molecule type" value="Genomic_DNA"/>
</dbReference>
<dbReference type="GO" id="GO:0005886">
    <property type="term" value="C:plasma membrane"/>
    <property type="evidence" value="ECO:0007669"/>
    <property type="project" value="TreeGrafter"/>
</dbReference>
<accession>Q1YM41</accession>
<proteinExistence type="predicted"/>
<keyword evidence="2" id="KW-0812">Transmembrane</keyword>
<dbReference type="InterPro" id="IPR029787">
    <property type="entry name" value="Nucleotide_cyclase"/>
</dbReference>
<dbReference type="GO" id="GO:0043709">
    <property type="term" value="P:cell adhesion involved in single-species biofilm formation"/>
    <property type="evidence" value="ECO:0007669"/>
    <property type="project" value="TreeGrafter"/>
</dbReference>
<dbReference type="SMART" id="SM00267">
    <property type="entry name" value="GGDEF"/>
    <property type="match status" value="1"/>
</dbReference>
<feature type="domain" description="GGDEF" evidence="3">
    <location>
        <begin position="256"/>
        <end position="389"/>
    </location>
</feature>
<keyword evidence="2" id="KW-1133">Transmembrane helix</keyword>
<feature type="transmembrane region" description="Helical" evidence="2">
    <location>
        <begin position="159"/>
        <end position="178"/>
    </location>
</feature>
<dbReference type="Pfam" id="PF00990">
    <property type="entry name" value="GGDEF"/>
    <property type="match status" value="1"/>
</dbReference>
<sequence length="390" mass="42628">MGMNSRVDMDIGVDVQTLFLTNAMILIVMGLAFYAAWRKQPDETYWPAWIGANFVIAGSLFSYMAFPGNEPSFGLALPNSLLVLGFGLRWTASRLFARRRVPMSLIVVPTLVVALMFGLPGWIDYPLAYYTVNAILMLFAAATAWEFYTDRETGLPSRYGLLIAYGVMALSFAGRIVQGINAHTAETAHLVFDSVLQIHLLIAVIHTTASGAFVLSVAYERMARDLRHAAMHDALTGLPNRRAFEQRLEKALQDRGHFALVVFDLDHFKSINDRYGHAAGDEALRRCALLCPSVLRQQDFVARVGGEEFAAILPGVTPTEAFMLTDGVRSTVAATRIAADDVSFGLTLSAGIAHSAEGEASFDRLMRAADANLYRAKNGGRNRIAETAAA</sequence>